<keyword evidence="2" id="KW-1185">Reference proteome</keyword>
<evidence type="ECO:0000313" key="2">
    <source>
        <dbReference type="Proteomes" id="UP000031671"/>
    </source>
</evidence>
<sequence length="222" mass="24234">MTLGNHELDMGNGPVAEFAKQIEFPLLCGNWDLSNEDSSKVNPLKGLQSLKPYDISSQAASWITQDVDGEKVAIFGLSIDKMADIANPDPDTPFMNALQTAKNTVKRIRDSGINKIILLSHLGYEADHELAEQVKGISLIIGGHSHVLQGDFSALGIASKDEYGSRVGDTYIVQAGGHAQVIGHCDIDFDTDGNVVNFNGKNELLIGRHLCLMQHDRLQLRR</sequence>
<dbReference type="AlphaFoldDB" id="A0A0B8NYM7"/>
<dbReference type="EC" id="3.1.3.5" evidence="1"/>
<dbReference type="PANTHER" id="PTHR11575">
    <property type="entry name" value="5'-NUCLEOTIDASE-RELATED"/>
    <property type="match status" value="1"/>
</dbReference>
<dbReference type="InterPro" id="IPR006179">
    <property type="entry name" value="5_nucleotidase/apyrase"/>
</dbReference>
<proteinExistence type="predicted"/>
<dbReference type="Gene3D" id="3.60.21.10">
    <property type="match status" value="1"/>
</dbReference>
<dbReference type="GO" id="GO:0008768">
    <property type="term" value="F:UDP-sugar diphosphatase activity"/>
    <property type="evidence" value="ECO:0007669"/>
    <property type="project" value="TreeGrafter"/>
</dbReference>
<dbReference type="Proteomes" id="UP000031671">
    <property type="component" value="Unassembled WGS sequence"/>
</dbReference>
<evidence type="ECO:0000313" key="1">
    <source>
        <dbReference type="EMBL" id="GAM55839.1"/>
    </source>
</evidence>
<dbReference type="SUPFAM" id="SSF56300">
    <property type="entry name" value="Metallo-dependent phosphatases"/>
    <property type="match status" value="1"/>
</dbReference>
<reference evidence="1 2" key="2">
    <citation type="submission" date="2015-01" db="EMBL/GenBank/DDBJ databases">
        <authorList>
            <consortium name="NBRP consortium"/>
            <person name="Sawabe T."/>
            <person name="Meirelles P."/>
            <person name="Feng G."/>
            <person name="Sayaka M."/>
            <person name="Hattori M."/>
            <person name="Ohkuma M."/>
        </authorList>
    </citation>
    <scope>NUCLEOTIDE SEQUENCE [LARGE SCALE GENOMIC DNA]</scope>
    <source>
        <strain evidence="2">JCM 19231</strain>
    </source>
</reference>
<comment type="caution">
    <text evidence="1">The sequence shown here is derived from an EMBL/GenBank/DDBJ whole genome shotgun (WGS) entry which is preliminary data.</text>
</comment>
<protein>
    <submittedName>
        <fullName evidence="1">5'-nucleotidase</fullName>
        <ecNumber evidence="1">3.1.3.5</ecNumber>
    </submittedName>
</protein>
<organism evidence="1 2">
    <name type="scientific">Vibrio ishigakensis</name>
    <dbReference type="NCBI Taxonomy" id="1481914"/>
    <lineage>
        <taxon>Bacteria</taxon>
        <taxon>Pseudomonadati</taxon>
        <taxon>Pseudomonadota</taxon>
        <taxon>Gammaproteobacteria</taxon>
        <taxon>Vibrionales</taxon>
        <taxon>Vibrionaceae</taxon>
        <taxon>Vibrio</taxon>
    </lineage>
</organism>
<dbReference type="PANTHER" id="PTHR11575:SF24">
    <property type="entry name" value="5'-NUCLEOTIDASE"/>
    <property type="match status" value="1"/>
</dbReference>
<keyword evidence="1" id="KW-0378">Hydrolase</keyword>
<dbReference type="EMBL" id="BBRZ01000019">
    <property type="protein sequence ID" value="GAM55839.1"/>
    <property type="molecule type" value="Genomic_DNA"/>
</dbReference>
<dbReference type="InterPro" id="IPR029052">
    <property type="entry name" value="Metallo-depent_PP-like"/>
</dbReference>
<dbReference type="GO" id="GO:0008253">
    <property type="term" value="F:5'-nucleotidase activity"/>
    <property type="evidence" value="ECO:0007669"/>
    <property type="project" value="UniProtKB-EC"/>
</dbReference>
<gene>
    <name evidence="1" type="ORF">JCM19231_3920</name>
</gene>
<dbReference type="PRINTS" id="PR01607">
    <property type="entry name" value="APYRASEFAMLY"/>
</dbReference>
<name>A0A0B8NYM7_9VIBR</name>
<accession>A0A0B8NYM7</accession>
<reference evidence="1 2" key="1">
    <citation type="submission" date="2015-01" db="EMBL/GenBank/DDBJ databases">
        <title>Vibrio sp. C1 JCM 19231 whole genome shotgun sequence.</title>
        <authorList>
            <person name="Sawabe T."/>
            <person name="Meirelles P."/>
            <person name="Feng G."/>
            <person name="Sayaka M."/>
            <person name="Hattori M."/>
            <person name="Ohkuma M."/>
        </authorList>
    </citation>
    <scope>NUCLEOTIDE SEQUENCE [LARGE SCALE GENOMIC DNA]</scope>
    <source>
        <strain evidence="2">JCM 19231</strain>
    </source>
</reference>
<dbReference type="GO" id="GO:0009166">
    <property type="term" value="P:nucleotide catabolic process"/>
    <property type="evidence" value="ECO:0007669"/>
    <property type="project" value="InterPro"/>
</dbReference>
<dbReference type="GO" id="GO:0030288">
    <property type="term" value="C:outer membrane-bounded periplasmic space"/>
    <property type="evidence" value="ECO:0007669"/>
    <property type="project" value="TreeGrafter"/>
</dbReference>